<keyword evidence="8" id="KW-1133">Transmembrane helix</keyword>
<keyword evidence="5" id="KW-0349">Heme</keyword>
<gene>
    <name evidence="14" type="ORF">DFH08DRAFT_1023675</name>
</gene>
<name>A0AAD7EIE6_9AGAR</name>
<comment type="caution">
    <text evidence="14">The sequence shown here is derived from an EMBL/GenBank/DDBJ whole genome shotgun (WGS) entry which is preliminary data.</text>
</comment>
<sequence length="325" mass="35886">MGASPVGTLEKCYASWVLFGKGILASSGEQHKKQCKMLNPAFSAAHPQQMVPIFFDVGKRLQSAHQSRVQDGPKEINIMLWMTQTALVLIGQAGLGHSFDSLDTDEIPPYITSVKKLQVTVHKMALGMKYILPWVTKLGTPNFRRLIVNIFPWQTLHEGRDTADTLYATAVRIYHLKKTALVDEGGSSPIAGQGKDIASILLKANTNASSNERLSENEIIGQASQIIFNHVRNATSSALSRTLHILAQHPDAQEKLRREIRSAQQSPVDISYDQLNSMEYLDAICRETLRLTQKDVALTTSTPNWSPITTLDGSTTTEIPIPART</sequence>
<keyword evidence="9" id="KW-0560">Oxidoreductase</keyword>
<comment type="cofactor">
    <cofactor evidence="1">
        <name>heme</name>
        <dbReference type="ChEBI" id="CHEBI:30413"/>
    </cofactor>
</comment>
<dbReference type="GO" id="GO:0005506">
    <property type="term" value="F:iron ion binding"/>
    <property type="evidence" value="ECO:0007669"/>
    <property type="project" value="InterPro"/>
</dbReference>
<evidence type="ECO:0000256" key="6">
    <source>
        <dbReference type="ARBA" id="ARBA00022692"/>
    </source>
</evidence>
<evidence type="ECO:0000256" key="5">
    <source>
        <dbReference type="ARBA" id="ARBA00022617"/>
    </source>
</evidence>
<comment type="pathway">
    <text evidence="3">Secondary metabolite biosynthesis; terpenoid biosynthesis.</text>
</comment>
<comment type="subcellular location">
    <subcellularLocation>
        <location evidence="2">Membrane</location>
    </subcellularLocation>
</comment>
<dbReference type="InterPro" id="IPR001128">
    <property type="entry name" value="Cyt_P450"/>
</dbReference>
<keyword evidence="11" id="KW-0503">Monooxygenase</keyword>
<accession>A0AAD7EIE6</accession>
<evidence type="ECO:0000256" key="2">
    <source>
        <dbReference type="ARBA" id="ARBA00004370"/>
    </source>
</evidence>
<evidence type="ECO:0000256" key="7">
    <source>
        <dbReference type="ARBA" id="ARBA00022723"/>
    </source>
</evidence>
<dbReference type="GO" id="GO:0020037">
    <property type="term" value="F:heme binding"/>
    <property type="evidence" value="ECO:0007669"/>
    <property type="project" value="InterPro"/>
</dbReference>
<dbReference type="PANTHER" id="PTHR24305">
    <property type="entry name" value="CYTOCHROME P450"/>
    <property type="match status" value="1"/>
</dbReference>
<proteinExistence type="inferred from homology"/>
<dbReference type="InterPro" id="IPR036396">
    <property type="entry name" value="Cyt_P450_sf"/>
</dbReference>
<feature type="compositionally biased region" description="Polar residues" evidence="13">
    <location>
        <begin position="302"/>
        <end position="318"/>
    </location>
</feature>
<dbReference type="Pfam" id="PF00067">
    <property type="entry name" value="p450"/>
    <property type="match status" value="1"/>
</dbReference>
<evidence type="ECO:0000256" key="9">
    <source>
        <dbReference type="ARBA" id="ARBA00023002"/>
    </source>
</evidence>
<evidence type="ECO:0000256" key="4">
    <source>
        <dbReference type="ARBA" id="ARBA00010617"/>
    </source>
</evidence>
<dbReference type="EMBL" id="JARIHO010000039">
    <property type="protein sequence ID" value="KAJ7328282.1"/>
    <property type="molecule type" value="Genomic_DNA"/>
</dbReference>
<evidence type="ECO:0000256" key="10">
    <source>
        <dbReference type="ARBA" id="ARBA00023004"/>
    </source>
</evidence>
<reference evidence="14" key="1">
    <citation type="submission" date="2023-03" db="EMBL/GenBank/DDBJ databases">
        <title>Massive genome expansion in bonnet fungi (Mycena s.s.) driven by repeated elements and novel gene families across ecological guilds.</title>
        <authorList>
            <consortium name="Lawrence Berkeley National Laboratory"/>
            <person name="Harder C.B."/>
            <person name="Miyauchi S."/>
            <person name="Viragh M."/>
            <person name="Kuo A."/>
            <person name="Thoen E."/>
            <person name="Andreopoulos B."/>
            <person name="Lu D."/>
            <person name="Skrede I."/>
            <person name="Drula E."/>
            <person name="Henrissat B."/>
            <person name="Morin E."/>
            <person name="Kohler A."/>
            <person name="Barry K."/>
            <person name="LaButti K."/>
            <person name="Morin E."/>
            <person name="Salamov A."/>
            <person name="Lipzen A."/>
            <person name="Mereny Z."/>
            <person name="Hegedus B."/>
            <person name="Baldrian P."/>
            <person name="Stursova M."/>
            <person name="Weitz H."/>
            <person name="Taylor A."/>
            <person name="Grigoriev I.V."/>
            <person name="Nagy L.G."/>
            <person name="Martin F."/>
            <person name="Kauserud H."/>
        </authorList>
    </citation>
    <scope>NUCLEOTIDE SEQUENCE</scope>
    <source>
        <strain evidence="14">CBHHK002</strain>
    </source>
</reference>
<dbReference type="AlphaFoldDB" id="A0AAD7EIE6"/>
<dbReference type="SUPFAM" id="SSF48264">
    <property type="entry name" value="Cytochrome P450"/>
    <property type="match status" value="1"/>
</dbReference>
<keyword evidence="12" id="KW-0472">Membrane</keyword>
<dbReference type="Gene3D" id="1.10.630.10">
    <property type="entry name" value="Cytochrome P450"/>
    <property type="match status" value="1"/>
</dbReference>
<evidence type="ECO:0000256" key="3">
    <source>
        <dbReference type="ARBA" id="ARBA00004721"/>
    </source>
</evidence>
<keyword evidence="6" id="KW-0812">Transmembrane</keyword>
<evidence type="ECO:0000313" key="15">
    <source>
        <dbReference type="Proteomes" id="UP001218218"/>
    </source>
</evidence>
<evidence type="ECO:0000256" key="8">
    <source>
        <dbReference type="ARBA" id="ARBA00022989"/>
    </source>
</evidence>
<evidence type="ECO:0000256" key="11">
    <source>
        <dbReference type="ARBA" id="ARBA00023033"/>
    </source>
</evidence>
<evidence type="ECO:0000256" key="1">
    <source>
        <dbReference type="ARBA" id="ARBA00001971"/>
    </source>
</evidence>
<dbReference type="GO" id="GO:0004497">
    <property type="term" value="F:monooxygenase activity"/>
    <property type="evidence" value="ECO:0007669"/>
    <property type="project" value="UniProtKB-KW"/>
</dbReference>
<keyword evidence="10" id="KW-0408">Iron</keyword>
<dbReference type="PANTHER" id="PTHR24305:SF166">
    <property type="entry name" value="CYTOCHROME P450 12A4, MITOCHONDRIAL-RELATED"/>
    <property type="match status" value="1"/>
</dbReference>
<evidence type="ECO:0000256" key="12">
    <source>
        <dbReference type="ARBA" id="ARBA00023136"/>
    </source>
</evidence>
<comment type="similarity">
    <text evidence="4">Belongs to the cytochrome P450 family.</text>
</comment>
<organism evidence="14 15">
    <name type="scientific">Mycena albidolilacea</name>
    <dbReference type="NCBI Taxonomy" id="1033008"/>
    <lineage>
        <taxon>Eukaryota</taxon>
        <taxon>Fungi</taxon>
        <taxon>Dikarya</taxon>
        <taxon>Basidiomycota</taxon>
        <taxon>Agaricomycotina</taxon>
        <taxon>Agaricomycetes</taxon>
        <taxon>Agaricomycetidae</taxon>
        <taxon>Agaricales</taxon>
        <taxon>Marasmiineae</taxon>
        <taxon>Mycenaceae</taxon>
        <taxon>Mycena</taxon>
    </lineage>
</organism>
<keyword evidence="7" id="KW-0479">Metal-binding</keyword>
<protein>
    <submittedName>
        <fullName evidence="14">Cytochrome P450</fullName>
    </submittedName>
</protein>
<dbReference type="GO" id="GO:0016020">
    <property type="term" value="C:membrane"/>
    <property type="evidence" value="ECO:0007669"/>
    <property type="project" value="UniProtKB-SubCell"/>
</dbReference>
<feature type="region of interest" description="Disordered" evidence="13">
    <location>
        <begin position="302"/>
        <end position="325"/>
    </location>
</feature>
<evidence type="ECO:0000313" key="14">
    <source>
        <dbReference type="EMBL" id="KAJ7328282.1"/>
    </source>
</evidence>
<dbReference type="InterPro" id="IPR050121">
    <property type="entry name" value="Cytochrome_P450_monoxygenase"/>
</dbReference>
<evidence type="ECO:0000256" key="13">
    <source>
        <dbReference type="SAM" id="MobiDB-lite"/>
    </source>
</evidence>
<dbReference type="GO" id="GO:0016705">
    <property type="term" value="F:oxidoreductase activity, acting on paired donors, with incorporation or reduction of molecular oxygen"/>
    <property type="evidence" value="ECO:0007669"/>
    <property type="project" value="InterPro"/>
</dbReference>
<keyword evidence="15" id="KW-1185">Reference proteome</keyword>
<dbReference type="Proteomes" id="UP001218218">
    <property type="component" value="Unassembled WGS sequence"/>
</dbReference>